<evidence type="ECO:0000256" key="3">
    <source>
        <dbReference type="ARBA" id="ARBA00017462"/>
    </source>
</evidence>
<evidence type="ECO:0000256" key="5">
    <source>
        <dbReference type="ARBA" id="ARBA00022862"/>
    </source>
</evidence>
<dbReference type="SUPFAM" id="SSF52833">
    <property type="entry name" value="Thioredoxin-like"/>
    <property type="match status" value="1"/>
</dbReference>
<dbReference type="InterPro" id="IPR000866">
    <property type="entry name" value="AhpC/TSA"/>
</dbReference>
<sequence length="191" mass="20839">MLTVGDKFPSFDLTAVKGGAEGLGGPGKSFTQITDTSDAGKWKIVFFWPKDFTFICPTEIAAFGKLAGEFADRDTVVYGVSTDSEFVHLNWRVYNEDLKDLPIPMLADIKRELSSALGILDKSAGVALRATFVVDPEGTIQHVGINGLNVGRNPQETLRILDALQTDELCPCNWTKGEDALKPQELFEKAA</sequence>
<dbReference type="RefSeq" id="WP_213669262.1">
    <property type="nucleotide sequence ID" value="NZ_JAHCDA010000001.1"/>
</dbReference>
<keyword evidence="5" id="KW-0049">Antioxidant</keyword>
<dbReference type="InterPro" id="IPR024706">
    <property type="entry name" value="Peroxiredoxin_AhpC-typ"/>
</dbReference>
<evidence type="ECO:0000256" key="4">
    <source>
        <dbReference type="ARBA" id="ARBA00022559"/>
    </source>
</evidence>
<evidence type="ECO:0000256" key="6">
    <source>
        <dbReference type="ARBA" id="ARBA00023002"/>
    </source>
</evidence>
<protein>
    <recommendedName>
        <fullName evidence="3">Alkyl hydroperoxide reductase C</fullName>
        <ecNumber evidence="2">1.11.1.26</ecNumber>
    </recommendedName>
    <alternativeName>
        <fullName evidence="8">Peroxiredoxin</fullName>
    </alternativeName>
</protein>
<feature type="domain" description="Thioredoxin" evidence="10">
    <location>
        <begin position="2"/>
        <end position="166"/>
    </location>
</feature>
<evidence type="ECO:0000256" key="8">
    <source>
        <dbReference type="ARBA" id="ARBA00032077"/>
    </source>
</evidence>
<dbReference type="PROSITE" id="PS51352">
    <property type="entry name" value="THIOREDOXIN_2"/>
    <property type="match status" value="1"/>
</dbReference>
<evidence type="ECO:0000256" key="9">
    <source>
        <dbReference type="ARBA" id="ARBA00047572"/>
    </source>
</evidence>
<comment type="subunit">
    <text evidence="1">Homodimer; disulfide-linked, upon oxidation. 5 homodimers assemble to form a ring-like decamer.</text>
</comment>
<dbReference type="InterPro" id="IPR050217">
    <property type="entry name" value="Peroxiredoxin"/>
</dbReference>
<organism evidence="11 12">
    <name type="scientific">Roseococcus pinisoli</name>
    <dbReference type="NCBI Taxonomy" id="2835040"/>
    <lineage>
        <taxon>Bacteria</taxon>
        <taxon>Pseudomonadati</taxon>
        <taxon>Pseudomonadota</taxon>
        <taxon>Alphaproteobacteria</taxon>
        <taxon>Acetobacterales</taxon>
        <taxon>Roseomonadaceae</taxon>
        <taxon>Roseococcus</taxon>
    </lineage>
</organism>
<dbReference type="PANTHER" id="PTHR10681">
    <property type="entry name" value="THIOREDOXIN PEROXIDASE"/>
    <property type="match status" value="1"/>
</dbReference>
<keyword evidence="7" id="KW-0676">Redox-active center</keyword>
<accession>A0ABS5QCH5</accession>
<reference evidence="11 12" key="1">
    <citation type="submission" date="2021-05" db="EMBL/GenBank/DDBJ databases">
        <title>Roseococcus sp. XZZS9, whole genome shotgun sequencing project.</title>
        <authorList>
            <person name="Zhao G."/>
            <person name="Shen L."/>
        </authorList>
    </citation>
    <scope>NUCLEOTIDE SEQUENCE [LARGE SCALE GENOMIC DNA]</scope>
    <source>
        <strain evidence="11 12">XZZS9</strain>
    </source>
</reference>
<dbReference type="EC" id="1.11.1.26" evidence="2"/>
<evidence type="ECO:0000256" key="2">
    <source>
        <dbReference type="ARBA" id="ARBA00013021"/>
    </source>
</evidence>
<gene>
    <name evidence="11" type="ORF">KHU32_06865</name>
</gene>
<keyword evidence="4" id="KW-0575">Peroxidase</keyword>
<dbReference type="CDD" id="cd03015">
    <property type="entry name" value="PRX_Typ2cys"/>
    <property type="match status" value="1"/>
</dbReference>
<evidence type="ECO:0000313" key="11">
    <source>
        <dbReference type="EMBL" id="MBS7810652.1"/>
    </source>
</evidence>
<keyword evidence="6" id="KW-0560">Oxidoreductase</keyword>
<name>A0ABS5QCH5_9PROT</name>
<evidence type="ECO:0000259" key="10">
    <source>
        <dbReference type="PROSITE" id="PS51352"/>
    </source>
</evidence>
<keyword evidence="12" id="KW-1185">Reference proteome</keyword>
<dbReference type="EMBL" id="JAHCDA010000001">
    <property type="protein sequence ID" value="MBS7810652.1"/>
    <property type="molecule type" value="Genomic_DNA"/>
</dbReference>
<dbReference type="InterPro" id="IPR036249">
    <property type="entry name" value="Thioredoxin-like_sf"/>
</dbReference>
<comment type="catalytic activity">
    <reaction evidence="9">
        <text>a hydroperoxide + NADH + H(+) = an alcohol + NAD(+) + H2O</text>
        <dbReference type="Rhea" id="RHEA:62628"/>
        <dbReference type="ChEBI" id="CHEBI:15377"/>
        <dbReference type="ChEBI" id="CHEBI:15378"/>
        <dbReference type="ChEBI" id="CHEBI:30879"/>
        <dbReference type="ChEBI" id="CHEBI:35924"/>
        <dbReference type="ChEBI" id="CHEBI:57540"/>
        <dbReference type="ChEBI" id="CHEBI:57945"/>
        <dbReference type="EC" id="1.11.1.26"/>
    </reaction>
</comment>
<evidence type="ECO:0000256" key="7">
    <source>
        <dbReference type="ARBA" id="ARBA00023284"/>
    </source>
</evidence>
<evidence type="ECO:0000256" key="1">
    <source>
        <dbReference type="ARBA" id="ARBA00011654"/>
    </source>
</evidence>
<dbReference type="Proteomes" id="UP000766336">
    <property type="component" value="Unassembled WGS sequence"/>
</dbReference>
<evidence type="ECO:0000313" key="12">
    <source>
        <dbReference type="Proteomes" id="UP000766336"/>
    </source>
</evidence>
<dbReference type="PIRSF" id="PIRSF000239">
    <property type="entry name" value="AHPC"/>
    <property type="match status" value="1"/>
</dbReference>
<comment type="caution">
    <text evidence="11">The sequence shown here is derived from an EMBL/GenBank/DDBJ whole genome shotgun (WGS) entry which is preliminary data.</text>
</comment>
<dbReference type="InterPro" id="IPR013766">
    <property type="entry name" value="Thioredoxin_domain"/>
</dbReference>
<dbReference type="Pfam" id="PF00578">
    <property type="entry name" value="AhpC-TSA"/>
    <property type="match status" value="1"/>
</dbReference>
<dbReference type="Gene3D" id="3.40.30.10">
    <property type="entry name" value="Glutaredoxin"/>
    <property type="match status" value="1"/>
</dbReference>
<proteinExistence type="predicted"/>
<dbReference type="PANTHER" id="PTHR10681:SF121">
    <property type="entry name" value="ALKYL HYDROPEROXIDE REDUCTASE C"/>
    <property type="match status" value="1"/>
</dbReference>